<evidence type="ECO:0000313" key="2">
    <source>
        <dbReference type="EMBL" id="ARZ66085.1"/>
    </source>
</evidence>
<dbReference type="EMBL" id="CP021744">
    <property type="protein sequence ID" value="ARZ66085.1"/>
    <property type="molecule type" value="Genomic_DNA"/>
</dbReference>
<dbReference type="PANTHER" id="PTHR12126:SF11">
    <property type="entry name" value="NADH DEHYDROGENASE [UBIQUINONE] 1 ALPHA SUBCOMPLEX SUBUNIT 9, MITOCHONDRIAL"/>
    <property type="match status" value="1"/>
</dbReference>
<dbReference type="Proteomes" id="UP000195755">
    <property type="component" value="Chromosome"/>
</dbReference>
<dbReference type="OrthoDB" id="9771302at2"/>
<dbReference type="Pfam" id="PF13460">
    <property type="entry name" value="NAD_binding_10"/>
    <property type="match status" value="1"/>
</dbReference>
<protein>
    <submittedName>
        <fullName evidence="2">NmrA family transcriptional regulator</fullName>
    </submittedName>
</protein>
<dbReference type="PANTHER" id="PTHR12126">
    <property type="entry name" value="NADH-UBIQUINONE OXIDOREDUCTASE 39 KDA SUBUNIT-RELATED"/>
    <property type="match status" value="1"/>
</dbReference>
<dbReference type="GO" id="GO:0044877">
    <property type="term" value="F:protein-containing complex binding"/>
    <property type="evidence" value="ECO:0007669"/>
    <property type="project" value="TreeGrafter"/>
</dbReference>
<evidence type="ECO:0000259" key="1">
    <source>
        <dbReference type="Pfam" id="PF13460"/>
    </source>
</evidence>
<evidence type="ECO:0000313" key="3">
    <source>
        <dbReference type="Proteomes" id="UP000195755"/>
    </source>
</evidence>
<feature type="domain" description="NAD(P)-binding" evidence="1">
    <location>
        <begin position="9"/>
        <end position="144"/>
    </location>
</feature>
<dbReference type="InterPro" id="IPR016040">
    <property type="entry name" value="NAD(P)-bd_dom"/>
</dbReference>
<dbReference type="KEGG" id="salj:SMD11_0419"/>
<dbReference type="SUPFAM" id="SSF51735">
    <property type="entry name" value="NAD(P)-binding Rossmann-fold domains"/>
    <property type="match status" value="1"/>
</dbReference>
<proteinExistence type="predicted"/>
<gene>
    <name evidence="2" type="ORF">SMD11_0419</name>
</gene>
<reference evidence="2 3" key="1">
    <citation type="submission" date="2017-06" db="EMBL/GenBank/DDBJ databases">
        <title>Streptomyces albireticuli Genome sequencing and assembly.</title>
        <authorList>
            <person name="Wang Y."/>
            <person name="Du B."/>
            <person name="Ding Y."/>
            <person name="Liu H."/>
            <person name="Hou Q."/>
            <person name="Liu K."/>
            <person name="Yao L."/>
            <person name="Wang C."/>
        </authorList>
    </citation>
    <scope>NUCLEOTIDE SEQUENCE [LARGE SCALE GENOMIC DNA]</scope>
    <source>
        <strain evidence="2 3">MDJK11</strain>
    </source>
</reference>
<organism evidence="2 3">
    <name type="scientific">Streptomyces albireticuli</name>
    <dbReference type="NCBI Taxonomy" id="1940"/>
    <lineage>
        <taxon>Bacteria</taxon>
        <taxon>Bacillati</taxon>
        <taxon>Actinomycetota</taxon>
        <taxon>Actinomycetes</taxon>
        <taxon>Kitasatosporales</taxon>
        <taxon>Streptomycetaceae</taxon>
        <taxon>Streptomyces</taxon>
    </lineage>
</organism>
<name>A0A1Z2KVJ4_9ACTN</name>
<accession>A0A1Z2KVJ4</accession>
<sequence>MDRPILVTGGTGTLGRALVARLLADDVPVRVMSRRPRPWDDDRPCEWAVCDLAKGEGLDAALKDVRAVVHCATDARDDAATTRRLTEAAARRPEGPHLVYISIVGIDEVPLPYYRSKRTAERLVQGAGLPWTVLRTTQFHDLVATLTTVQRRLPFVLVPGGLRCQPVEVTEVADRLAELAQGPPAGRVPDMAGPEVRDARDLAAATLRAAGLRRRIVSVPLPGKIVRALKAGGNLAPDRAVGSGTYEEYLAARARAGRW</sequence>
<dbReference type="InterPro" id="IPR051207">
    <property type="entry name" value="ComplexI_NDUFA9_subunit"/>
</dbReference>
<dbReference type="Gene3D" id="3.40.50.720">
    <property type="entry name" value="NAD(P)-binding Rossmann-like Domain"/>
    <property type="match status" value="1"/>
</dbReference>
<dbReference type="InterPro" id="IPR036291">
    <property type="entry name" value="NAD(P)-bd_dom_sf"/>
</dbReference>
<dbReference type="RefSeq" id="WP_087924757.1">
    <property type="nucleotide sequence ID" value="NZ_CP021744.1"/>
</dbReference>
<dbReference type="AlphaFoldDB" id="A0A1Z2KVJ4"/>